<dbReference type="Pfam" id="PF17785">
    <property type="entry name" value="PUA_3"/>
    <property type="match status" value="1"/>
</dbReference>
<evidence type="ECO:0000256" key="2">
    <source>
        <dbReference type="ARBA" id="ARBA00022490"/>
    </source>
</evidence>
<dbReference type="CDD" id="cd21153">
    <property type="entry name" value="PUA_RlmI"/>
    <property type="match status" value="1"/>
</dbReference>
<evidence type="ECO:0000256" key="8">
    <source>
        <dbReference type="ARBA" id="ARBA00038091"/>
    </source>
</evidence>
<evidence type="ECO:0000256" key="4">
    <source>
        <dbReference type="ARBA" id="ARBA00022603"/>
    </source>
</evidence>
<dbReference type="CDD" id="cd11572">
    <property type="entry name" value="RlmI_M_like"/>
    <property type="match status" value="1"/>
</dbReference>
<organism evidence="10 11">
    <name type="scientific">Jejuia spongiicola</name>
    <dbReference type="NCBI Taxonomy" id="2942207"/>
    <lineage>
        <taxon>Bacteria</taxon>
        <taxon>Pseudomonadati</taxon>
        <taxon>Bacteroidota</taxon>
        <taxon>Flavobacteriia</taxon>
        <taxon>Flavobacteriales</taxon>
        <taxon>Flavobacteriaceae</taxon>
        <taxon>Jejuia</taxon>
    </lineage>
</organism>
<protein>
    <submittedName>
        <fullName evidence="10">Class I SAM-dependent rRNA methyltransferase</fullName>
    </submittedName>
</protein>
<comment type="subcellular location">
    <subcellularLocation>
        <location evidence="1">Cytoplasm</location>
    </subcellularLocation>
</comment>
<evidence type="ECO:0000313" key="10">
    <source>
        <dbReference type="EMBL" id="MCL6295893.1"/>
    </source>
</evidence>
<dbReference type="InterPro" id="IPR002478">
    <property type="entry name" value="PUA"/>
</dbReference>
<gene>
    <name evidence="10" type="ORF">M3P09_12860</name>
</gene>
<keyword evidence="4 10" id="KW-0489">Methyltransferase</keyword>
<dbReference type="Proteomes" id="UP001165381">
    <property type="component" value="Unassembled WGS sequence"/>
</dbReference>
<keyword evidence="2" id="KW-0963">Cytoplasm</keyword>
<keyword evidence="3" id="KW-0698">rRNA processing</keyword>
<dbReference type="SUPFAM" id="SSF53335">
    <property type="entry name" value="S-adenosyl-L-methionine-dependent methyltransferases"/>
    <property type="match status" value="1"/>
</dbReference>
<dbReference type="PROSITE" id="PS50890">
    <property type="entry name" value="PUA"/>
    <property type="match status" value="1"/>
</dbReference>
<keyword evidence="11" id="KW-1185">Reference proteome</keyword>
<evidence type="ECO:0000256" key="5">
    <source>
        <dbReference type="ARBA" id="ARBA00022679"/>
    </source>
</evidence>
<evidence type="ECO:0000256" key="1">
    <source>
        <dbReference type="ARBA" id="ARBA00004496"/>
    </source>
</evidence>
<evidence type="ECO:0000259" key="9">
    <source>
        <dbReference type="SMART" id="SM00359"/>
    </source>
</evidence>
<dbReference type="InterPro" id="IPR036974">
    <property type="entry name" value="PUA_sf"/>
</dbReference>
<keyword evidence="5" id="KW-0808">Transferase</keyword>
<dbReference type="InterPro" id="IPR015947">
    <property type="entry name" value="PUA-like_sf"/>
</dbReference>
<proteinExistence type="inferred from homology"/>
<dbReference type="EMBL" id="JAMFLZ010000005">
    <property type="protein sequence ID" value="MCL6295893.1"/>
    <property type="molecule type" value="Genomic_DNA"/>
</dbReference>
<dbReference type="InterPro" id="IPR019614">
    <property type="entry name" value="SAM-dep_methyl-trfase"/>
</dbReference>
<dbReference type="Gene3D" id="3.30.750.80">
    <property type="entry name" value="RNA methyltransferase domain (HRMD) like"/>
    <property type="match status" value="1"/>
</dbReference>
<dbReference type="GO" id="GO:0008168">
    <property type="term" value="F:methyltransferase activity"/>
    <property type="evidence" value="ECO:0007669"/>
    <property type="project" value="UniProtKB-KW"/>
</dbReference>
<name>A0ABT0QH05_9FLAO</name>
<dbReference type="PANTHER" id="PTHR42873">
    <property type="entry name" value="RIBOSOMAL RNA LARGE SUBUNIT METHYLTRANSFERASE"/>
    <property type="match status" value="1"/>
</dbReference>
<evidence type="ECO:0000256" key="3">
    <source>
        <dbReference type="ARBA" id="ARBA00022552"/>
    </source>
</evidence>
<feature type="domain" description="PUA" evidence="9">
    <location>
        <begin position="16"/>
        <end position="103"/>
    </location>
</feature>
<accession>A0ABT0QH05</accession>
<evidence type="ECO:0000256" key="7">
    <source>
        <dbReference type="ARBA" id="ARBA00022884"/>
    </source>
</evidence>
<reference evidence="10" key="1">
    <citation type="submission" date="2022-05" db="EMBL/GenBank/DDBJ databases">
        <authorList>
            <person name="Park J.-S."/>
        </authorList>
    </citation>
    <scope>NUCLEOTIDE SEQUENCE</scope>
    <source>
        <strain evidence="10">2012CJ34-3</strain>
    </source>
</reference>
<comment type="similarity">
    <text evidence="8">Belongs to the methyltransferase superfamily. RlmI family.</text>
</comment>
<dbReference type="SUPFAM" id="SSF88697">
    <property type="entry name" value="PUA domain-like"/>
    <property type="match status" value="1"/>
</dbReference>
<dbReference type="InterPro" id="IPR041532">
    <property type="entry name" value="RlmI-like_PUA"/>
</dbReference>
<dbReference type="SMART" id="SM00359">
    <property type="entry name" value="PUA"/>
    <property type="match status" value="1"/>
</dbReference>
<dbReference type="Gene3D" id="3.40.50.150">
    <property type="entry name" value="Vaccinia Virus protein VP39"/>
    <property type="match status" value="1"/>
</dbReference>
<dbReference type="Gene3D" id="2.30.130.10">
    <property type="entry name" value="PUA domain"/>
    <property type="match status" value="1"/>
</dbReference>
<keyword evidence="6" id="KW-0949">S-adenosyl-L-methionine</keyword>
<evidence type="ECO:0000256" key="6">
    <source>
        <dbReference type="ARBA" id="ARBA00022691"/>
    </source>
</evidence>
<dbReference type="RefSeq" id="WP_249973453.1">
    <property type="nucleotide sequence ID" value="NZ_JAMFLZ010000005.1"/>
</dbReference>
<dbReference type="GO" id="GO:0032259">
    <property type="term" value="P:methylation"/>
    <property type="evidence" value="ECO:0007669"/>
    <property type="project" value="UniProtKB-KW"/>
</dbReference>
<comment type="caution">
    <text evidence="10">The sequence shown here is derived from an EMBL/GenBank/DDBJ whole genome shotgun (WGS) entry which is preliminary data.</text>
</comment>
<dbReference type="Pfam" id="PF10672">
    <property type="entry name" value="Methyltrans_SAM"/>
    <property type="match status" value="1"/>
</dbReference>
<dbReference type="PANTHER" id="PTHR42873:SF1">
    <property type="entry name" value="S-ADENOSYLMETHIONINE-DEPENDENT METHYLTRANSFERASE DOMAIN-CONTAINING PROTEIN"/>
    <property type="match status" value="1"/>
</dbReference>
<sequence length="408" mass="45735">MQFSNKINSYYQPKRLAVKLNVKGEQFVVKGHPWVFSNNIVKINNGATTGDLAIIFSKNKNKVIGLGLYDPNSPIRIKMIHSSSEKIEINAEFFERKIKEAYTKRLSLLKTNTTGYRLLFGENDGFPGLIADVYNTVLVVKLYSEIWLPYLQTLISSLQKTSKAKTIVIRLSRGLQQSKRHHLKDGDIVFGVLENEIVEFVEHGVNFSANVIKGHKTGYFLDHRANRKQVGDWSLGKTVLDVFSYAGGFSVHALSNGADEVTSLDISKQALEIALQNGKLNNYSGKHKTIAGDAFDELSKLINKGKTYDVVVIDPPSFAKQQSDIELAKKKYGQLAALGEKLTANKGTLVLASCSSRVTAQSFFDINNRILINQNRKFSNILQTYHDIDHPINFPEGAYLKCGYYKFD</sequence>
<keyword evidence="7" id="KW-0694">RNA-binding</keyword>
<dbReference type="CDD" id="cd02440">
    <property type="entry name" value="AdoMet_MTases"/>
    <property type="match status" value="1"/>
</dbReference>
<evidence type="ECO:0000313" key="11">
    <source>
        <dbReference type="Proteomes" id="UP001165381"/>
    </source>
</evidence>
<dbReference type="InterPro" id="IPR029063">
    <property type="entry name" value="SAM-dependent_MTases_sf"/>
</dbReference>